<dbReference type="AlphaFoldDB" id="A0AA42CGW9"/>
<comment type="caution">
    <text evidence="1">The sequence shown here is derived from an EMBL/GenBank/DDBJ whole genome shotgun (WGS) entry which is preliminary data.</text>
</comment>
<proteinExistence type="predicted"/>
<dbReference type="RefSeq" id="WP_264715357.1">
    <property type="nucleotide sequence ID" value="NZ_JAPDNT010000021.1"/>
</dbReference>
<gene>
    <name evidence="1" type="ORF">OL599_18465</name>
</gene>
<sequence>MSTTTATTHVWRPSSARRLVLDGFVPVPRGTLPAPPAALAWPAKDPSDVLDYAFDISAALAGNEGDAIASVDVAVTPGDLVVGSVAADGARVVLWLSGGQAGVVYSVQMTMATLSGRTVARTVLLPVLALAQAAVPALALTTQEGAAITDENGNPILVGS</sequence>
<keyword evidence="2" id="KW-1185">Reference proteome</keyword>
<organism evidence="1 2">
    <name type="scientific">Limobrevibacterium gyesilva</name>
    <dbReference type="NCBI Taxonomy" id="2991712"/>
    <lineage>
        <taxon>Bacteria</taxon>
        <taxon>Pseudomonadati</taxon>
        <taxon>Pseudomonadota</taxon>
        <taxon>Alphaproteobacteria</taxon>
        <taxon>Acetobacterales</taxon>
        <taxon>Acetobacteraceae</taxon>
        <taxon>Limobrevibacterium</taxon>
    </lineage>
</organism>
<reference evidence="1" key="2">
    <citation type="submission" date="2022-10" db="EMBL/GenBank/DDBJ databases">
        <authorList>
            <person name="Trinh H.N."/>
        </authorList>
    </citation>
    <scope>NUCLEOTIDE SEQUENCE</scope>
    <source>
        <strain evidence="1">RN2-1</strain>
    </source>
</reference>
<evidence type="ECO:0000313" key="2">
    <source>
        <dbReference type="Proteomes" id="UP001165679"/>
    </source>
</evidence>
<protein>
    <submittedName>
        <fullName evidence="1">Uncharacterized protein</fullName>
    </submittedName>
</protein>
<dbReference type="InterPro" id="IPR056928">
    <property type="entry name" value="Gp77-like"/>
</dbReference>
<name>A0AA42CGW9_9PROT</name>
<dbReference type="Proteomes" id="UP001165679">
    <property type="component" value="Unassembled WGS sequence"/>
</dbReference>
<evidence type="ECO:0000313" key="1">
    <source>
        <dbReference type="EMBL" id="MCW3476551.1"/>
    </source>
</evidence>
<reference evidence="1" key="1">
    <citation type="submission" date="2022-09" db="EMBL/GenBank/DDBJ databases">
        <title>Rhodovastum sp. nov. RN2-1 isolated from soil in Seongnam, South Korea.</title>
        <authorList>
            <person name="Le N.T."/>
        </authorList>
    </citation>
    <scope>NUCLEOTIDE SEQUENCE</scope>
    <source>
        <strain evidence="1">RN2-1</strain>
    </source>
</reference>
<dbReference type="Pfam" id="PF23148">
    <property type="entry name" value="Gp77"/>
    <property type="match status" value="1"/>
</dbReference>
<accession>A0AA42CGW9</accession>
<dbReference type="EMBL" id="JAPDNT010000021">
    <property type="protein sequence ID" value="MCW3476551.1"/>
    <property type="molecule type" value="Genomic_DNA"/>
</dbReference>